<keyword evidence="1" id="KW-0472">Membrane</keyword>
<dbReference type="AlphaFoldDB" id="A0AAV3QFJ8"/>
<reference evidence="2 3" key="1">
    <citation type="submission" date="2024-01" db="EMBL/GenBank/DDBJ databases">
        <title>The complete chloroplast genome sequence of Lithospermum erythrorhizon: insights into the phylogenetic relationship among Boraginaceae species and the maternal lineages of purple gromwells.</title>
        <authorList>
            <person name="Okada T."/>
            <person name="Watanabe K."/>
        </authorList>
    </citation>
    <scope>NUCLEOTIDE SEQUENCE [LARGE SCALE GENOMIC DNA]</scope>
</reference>
<protein>
    <submittedName>
        <fullName evidence="2">Uncharacterized protein</fullName>
    </submittedName>
</protein>
<proteinExistence type="predicted"/>
<keyword evidence="1" id="KW-0812">Transmembrane</keyword>
<organism evidence="2 3">
    <name type="scientific">Lithospermum erythrorhizon</name>
    <name type="common">Purple gromwell</name>
    <name type="synonym">Lithospermum officinale var. erythrorhizon</name>
    <dbReference type="NCBI Taxonomy" id="34254"/>
    <lineage>
        <taxon>Eukaryota</taxon>
        <taxon>Viridiplantae</taxon>
        <taxon>Streptophyta</taxon>
        <taxon>Embryophyta</taxon>
        <taxon>Tracheophyta</taxon>
        <taxon>Spermatophyta</taxon>
        <taxon>Magnoliopsida</taxon>
        <taxon>eudicotyledons</taxon>
        <taxon>Gunneridae</taxon>
        <taxon>Pentapetalae</taxon>
        <taxon>asterids</taxon>
        <taxon>lamiids</taxon>
        <taxon>Boraginales</taxon>
        <taxon>Boraginaceae</taxon>
        <taxon>Boraginoideae</taxon>
        <taxon>Lithospermeae</taxon>
        <taxon>Lithospermum</taxon>
    </lineage>
</organism>
<evidence type="ECO:0000313" key="2">
    <source>
        <dbReference type="EMBL" id="GAA0162270.1"/>
    </source>
</evidence>
<dbReference type="EMBL" id="BAABME010004408">
    <property type="protein sequence ID" value="GAA0162270.1"/>
    <property type="molecule type" value="Genomic_DNA"/>
</dbReference>
<comment type="caution">
    <text evidence="2">The sequence shown here is derived from an EMBL/GenBank/DDBJ whole genome shotgun (WGS) entry which is preliminary data.</text>
</comment>
<feature type="transmembrane region" description="Helical" evidence="1">
    <location>
        <begin position="56"/>
        <end position="77"/>
    </location>
</feature>
<sequence length="156" mass="17635">MDTPSTKAAVPWEGTPAPLSLDTTLFWEFLNYGLLLLVSGFVDEALVTLDRSPGQLIPFAWLVLTIFQVGCLAFGVIPNMALFSVMYNVIHKGPLAYFQVASPSYNFLYTKKVDKVEPSRWFKLWFFANGGFSIEVRHHWSIKLDSLRRGLCHDSS</sequence>
<dbReference type="Proteomes" id="UP001454036">
    <property type="component" value="Unassembled WGS sequence"/>
</dbReference>
<evidence type="ECO:0000256" key="1">
    <source>
        <dbReference type="SAM" id="Phobius"/>
    </source>
</evidence>
<evidence type="ECO:0000313" key="3">
    <source>
        <dbReference type="Proteomes" id="UP001454036"/>
    </source>
</evidence>
<keyword evidence="3" id="KW-1185">Reference proteome</keyword>
<name>A0AAV3QFJ8_LITER</name>
<accession>A0AAV3QFJ8</accession>
<keyword evidence="1" id="KW-1133">Transmembrane helix</keyword>
<gene>
    <name evidence="2" type="ORF">LIER_18398</name>
</gene>
<feature type="transmembrane region" description="Helical" evidence="1">
    <location>
        <begin position="29"/>
        <end position="49"/>
    </location>
</feature>